<keyword evidence="3" id="KW-0804">Transcription</keyword>
<evidence type="ECO:0000256" key="3">
    <source>
        <dbReference type="ARBA" id="ARBA00023163"/>
    </source>
</evidence>
<dbReference type="Proteomes" id="UP000886632">
    <property type="component" value="Unassembled WGS sequence"/>
</dbReference>
<dbReference type="GO" id="GO:0003677">
    <property type="term" value="F:DNA binding"/>
    <property type="evidence" value="ECO:0007669"/>
    <property type="project" value="UniProtKB-KW"/>
</dbReference>
<dbReference type="InterPro" id="IPR002577">
    <property type="entry name" value="HTH_HxlR"/>
</dbReference>
<dbReference type="InterPro" id="IPR036390">
    <property type="entry name" value="WH_DNA-bd_sf"/>
</dbReference>
<evidence type="ECO:0000313" key="9">
    <source>
        <dbReference type="Proteomes" id="UP000726105"/>
    </source>
</evidence>
<dbReference type="InterPro" id="IPR036388">
    <property type="entry name" value="WH-like_DNA-bd_sf"/>
</dbReference>
<feature type="domain" description="HTH hxlR-type" evidence="4">
    <location>
        <begin position="17"/>
        <end position="116"/>
    </location>
</feature>
<dbReference type="Gene3D" id="1.10.10.10">
    <property type="entry name" value="Winged helix-like DNA-binding domain superfamily/Winged helix DNA-binding domain"/>
    <property type="match status" value="1"/>
</dbReference>
<evidence type="ECO:0000313" key="5">
    <source>
        <dbReference type="EMBL" id="MBK6302228.1"/>
    </source>
</evidence>
<dbReference type="EMBL" id="JADKGK010000011">
    <property type="protein sequence ID" value="MBL0003402.1"/>
    <property type="molecule type" value="Genomic_DNA"/>
</dbReference>
<comment type="caution">
    <text evidence="6">The sequence shown here is derived from an EMBL/GenBank/DDBJ whole genome shotgun (WGS) entry which is preliminary data.</text>
</comment>
<dbReference type="EMBL" id="JADJIB010000001">
    <property type="protein sequence ID" value="MBK7272336.1"/>
    <property type="molecule type" value="Genomic_DNA"/>
</dbReference>
<keyword evidence="2" id="KW-0238">DNA-binding</keyword>
<sequence>MPDAVPEAEPEPGTPECTVVESVLAFLGRAWAGAVVEALLHGNERFGDIAKAIPEATDGVLSARLKDLCARGLALRDVTPGPPVSVRYTLTAAGRDLGPVLDALTAYGATHPEVLIPKRPRG</sequence>
<dbReference type="PROSITE" id="PS51118">
    <property type="entry name" value="HTH_HXLR"/>
    <property type="match status" value="1"/>
</dbReference>
<evidence type="ECO:0000313" key="8">
    <source>
        <dbReference type="Proteomes" id="UP000718281"/>
    </source>
</evidence>
<dbReference type="PANTHER" id="PTHR33204">
    <property type="entry name" value="TRANSCRIPTIONAL REGULATOR, MARR FAMILY"/>
    <property type="match status" value="1"/>
</dbReference>
<protein>
    <submittedName>
        <fullName evidence="6">Helix-turn-helix transcriptional regulator</fullName>
    </submittedName>
</protein>
<keyword evidence="1" id="KW-0805">Transcription regulation</keyword>
<organism evidence="6 9">
    <name type="scientific">Candidatus Phosphoribacter hodrii</name>
    <dbReference type="NCBI Taxonomy" id="2953743"/>
    <lineage>
        <taxon>Bacteria</taxon>
        <taxon>Bacillati</taxon>
        <taxon>Actinomycetota</taxon>
        <taxon>Actinomycetes</taxon>
        <taxon>Micrococcales</taxon>
        <taxon>Dermatophilaceae</taxon>
        <taxon>Candidatus Phosphoribacter</taxon>
    </lineage>
</organism>
<evidence type="ECO:0000259" key="4">
    <source>
        <dbReference type="PROSITE" id="PS51118"/>
    </source>
</evidence>
<dbReference type="SUPFAM" id="SSF46785">
    <property type="entry name" value="Winged helix' DNA-binding domain"/>
    <property type="match status" value="1"/>
</dbReference>
<dbReference type="Pfam" id="PF01638">
    <property type="entry name" value="HxlR"/>
    <property type="match status" value="1"/>
</dbReference>
<dbReference type="PANTHER" id="PTHR33204:SF37">
    <property type="entry name" value="HTH-TYPE TRANSCRIPTIONAL REGULATOR YODB"/>
    <property type="match status" value="1"/>
</dbReference>
<proteinExistence type="predicted"/>
<dbReference type="Proteomes" id="UP000718281">
    <property type="component" value="Unassembled WGS sequence"/>
</dbReference>
<dbReference type="AlphaFoldDB" id="A0A935M4M0"/>
<evidence type="ECO:0000256" key="2">
    <source>
        <dbReference type="ARBA" id="ARBA00023125"/>
    </source>
</evidence>
<evidence type="ECO:0000313" key="6">
    <source>
        <dbReference type="EMBL" id="MBK7272336.1"/>
    </source>
</evidence>
<accession>A0A935M4M0</accession>
<evidence type="ECO:0000313" key="7">
    <source>
        <dbReference type="EMBL" id="MBL0003402.1"/>
    </source>
</evidence>
<dbReference type="Proteomes" id="UP000726105">
    <property type="component" value="Unassembled WGS sequence"/>
</dbReference>
<reference evidence="8 9" key="1">
    <citation type="submission" date="2020-10" db="EMBL/GenBank/DDBJ databases">
        <title>Connecting structure to function with the recovery of over 1000 high-quality activated sludge metagenome-assembled genomes encoding full-length rRNA genes using long-read sequencing.</title>
        <authorList>
            <person name="Singleton C.M."/>
            <person name="Petriglieri F."/>
            <person name="Kristensen J.M."/>
            <person name="Kirkegaard R.H."/>
            <person name="Michaelsen T.Y."/>
            <person name="Andersen M.H."/>
            <person name="Karst S.M."/>
            <person name="Dueholm M.S."/>
            <person name="Nielsen P.H."/>
            <person name="Albertsen M."/>
        </authorList>
    </citation>
    <scope>NUCLEOTIDE SEQUENCE [LARGE SCALE GENOMIC DNA]</scope>
    <source>
        <strain evidence="5">AalE_18-Q3-R2-46_BAT3C.188</strain>
        <strain evidence="6">Ega_18-Q3-R5-49_MAXAC.001</strain>
        <strain evidence="7">Ribe_18-Q3-R11-54_MAXAC.001</strain>
    </source>
</reference>
<name>A0A935M4M0_9MICO</name>
<gene>
    <name evidence="5" type="ORF">IPF40_14730</name>
    <name evidence="6" type="ORF">IPI13_03955</name>
    <name evidence="7" type="ORF">IPP00_05245</name>
</gene>
<evidence type="ECO:0000256" key="1">
    <source>
        <dbReference type="ARBA" id="ARBA00023015"/>
    </source>
</evidence>
<dbReference type="EMBL" id="JADIXZ010000008">
    <property type="protein sequence ID" value="MBK6302228.1"/>
    <property type="molecule type" value="Genomic_DNA"/>
</dbReference>